<dbReference type="InterPro" id="IPR025714">
    <property type="entry name" value="Methyltranfer_dom"/>
</dbReference>
<dbReference type="Pfam" id="PF13847">
    <property type="entry name" value="Methyltransf_31"/>
    <property type="match status" value="1"/>
</dbReference>
<dbReference type="RefSeq" id="WP_015071024.1">
    <property type="nucleotide sequence ID" value="NC_019395.1"/>
</dbReference>
<dbReference type="AlphaFoldDB" id="K7S658"/>
<dbReference type="GeneID" id="88086737"/>
<dbReference type="InterPro" id="IPR029063">
    <property type="entry name" value="SAM-dependent_MTases_sf"/>
</dbReference>
<dbReference type="HOGENOM" id="CLU_1585022_0_0_11"/>
<dbReference type="Gene3D" id="3.40.50.150">
    <property type="entry name" value="Vaccinia Virus protein VP39"/>
    <property type="match status" value="1"/>
</dbReference>
<dbReference type="KEGG" id="pbo:PACID_23480"/>
<dbReference type="PATRIC" id="fig|1171373.8.peg.2317"/>
<accession>K7S658</accession>
<dbReference type="eggNOG" id="COG2226">
    <property type="taxonomic scope" value="Bacteria"/>
</dbReference>
<dbReference type="EMBL" id="CP003493">
    <property type="protein sequence ID" value="AFV90127.1"/>
    <property type="molecule type" value="Genomic_DNA"/>
</dbReference>
<dbReference type="GO" id="GO:0032259">
    <property type="term" value="P:methylation"/>
    <property type="evidence" value="ECO:0007669"/>
    <property type="project" value="UniProtKB-KW"/>
</dbReference>
<dbReference type="Proteomes" id="UP000000214">
    <property type="component" value="Chromosome"/>
</dbReference>
<dbReference type="STRING" id="1171373.PACID_23480"/>
<reference evidence="2 3" key="1">
    <citation type="journal article" date="2012" name="BMC Genomics">
        <title>The genome sequence of Propionibacterium acidipropionici provides insights into its biotechnological and industrial potential.</title>
        <authorList>
            <person name="Parizzi L.P."/>
            <person name="Grassi M.C."/>
            <person name="Llerena L.A."/>
            <person name="Carazzolle M.F."/>
            <person name="Queiroz V.L."/>
            <person name="Lunardi I."/>
            <person name="Zeidler A.F."/>
            <person name="Teixeira P.J."/>
            <person name="Mieczkowski P."/>
            <person name="Rincones J."/>
            <person name="Pereira G.A."/>
        </authorList>
    </citation>
    <scope>NUCLEOTIDE SEQUENCE [LARGE SCALE GENOMIC DNA]</scope>
    <source>
        <strain evidence="3">ATCC 4875 / DSM 20272 / JCM 6432 / NBRC 12425 / NCIMB 8070</strain>
    </source>
</reference>
<gene>
    <name evidence="2" type="ordered locus">PACID_23480</name>
</gene>
<evidence type="ECO:0000313" key="3">
    <source>
        <dbReference type="Proteomes" id="UP000000214"/>
    </source>
</evidence>
<proteinExistence type="predicted"/>
<evidence type="ECO:0000259" key="1">
    <source>
        <dbReference type="Pfam" id="PF13847"/>
    </source>
</evidence>
<keyword evidence="2" id="KW-0808">Transferase</keyword>
<dbReference type="SUPFAM" id="SSF53335">
    <property type="entry name" value="S-adenosyl-L-methionine-dependent methyltransferases"/>
    <property type="match status" value="1"/>
</dbReference>
<keyword evidence="2" id="KW-0489">Methyltransferase</keyword>
<name>K7S658_ACIA4</name>
<dbReference type="GO" id="GO:0008168">
    <property type="term" value="F:methyltransferase activity"/>
    <property type="evidence" value="ECO:0007669"/>
    <property type="project" value="UniProtKB-KW"/>
</dbReference>
<protein>
    <submittedName>
        <fullName evidence="2">Methyltransferase</fullName>
    </submittedName>
</protein>
<sequence>MADTGIDDATSDAALRDEVRTHYARAATAVKPGSRTNLLADESCCATSCCGDSTAPGFGSGLYDLSDTVALPVGAVEASMGCGNPVEVAELHEGERVLDLGSGGGIDVLLSARRVGPSGFAYGVDMTDEMLARAGFVETTVEFTHEVADGMHGAIVRASKPAVGSVDR</sequence>
<feature type="domain" description="Methyltransferase" evidence="1">
    <location>
        <begin position="92"/>
        <end position="136"/>
    </location>
</feature>
<organism evidence="2 3">
    <name type="scientific">Acidipropionibacterium acidipropionici (strain ATCC 4875 / DSM 20272 / JCM 6432 / NBRC 12425 / NCIMB 8070 / 4)</name>
    <name type="common">Propionibacterium acidipropionici</name>
    <dbReference type="NCBI Taxonomy" id="1171373"/>
    <lineage>
        <taxon>Bacteria</taxon>
        <taxon>Bacillati</taxon>
        <taxon>Actinomycetota</taxon>
        <taxon>Actinomycetes</taxon>
        <taxon>Propionibacteriales</taxon>
        <taxon>Propionibacteriaceae</taxon>
        <taxon>Acidipropionibacterium</taxon>
    </lineage>
</organism>
<evidence type="ECO:0000313" key="2">
    <source>
        <dbReference type="EMBL" id="AFV90127.1"/>
    </source>
</evidence>